<protein>
    <submittedName>
        <fullName evidence="3">MCE family protein</fullName>
    </submittedName>
</protein>
<dbReference type="InterPro" id="IPR003399">
    <property type="entry name" value="Mce/MlaD"/>
</dbReference>
<accession>A0A5C8NHT8</accession>
<evidence type="ECO:0000313" key="4">
    <source>
        <dbReference type="Proteomes" id="UP000321571"/>
    </source>
</evidence>
<dbReference type="InterPro" id="IPR052336">
    <property type="entry name" value="MlaD_Phospholipid_Transporter"/>
</dbReference>
<dbReference type="PANTHER" id="PTHR33371">
    <property type="entry name" value="INTERMEMBRANE PHOSPHOLIPID TRANSPORT SYSTEM BINDING PROTEIN MLAD-RELATED"/>
    <property type="match status" value="1"/>
</dbReference>
<evidence type="ECO:0000313" key="3">
    <source>
        <dbReference type="EMBL" id="TXL60700.1"/>
    </source>
</evidence>
<keyword evidence="4" id="KW-1185">Reference proteome</keyword>
<comment type="caution">
    <text evidence="3">The sequence shown here is derived from an EMBL/GenBank/DDBJ whole genome shotgun (WGS) entry which is preliminary data.</text>
</comment>
<keyword evidence="1" id="KW-0472">Membrane</keyword>
<dbReference type="Proteomes" id="UP000321571">
    <property type="component" value="Unassembled WGS sequence"/>
</dbReference>
<proteinExistence type="predicted"/>
<dbReference type="OrthoDB" id="5242258at2"/>
<evidence type="ECO:0000256" key="1">
    <source>
        <dbReference type="SAM" id="Phobius"/>
    </source>
</evidence>
<sequence>MTTLTRGVGRFWERARSEPGLGRNLIAIAVLVLLGAIFAGYFLSHERFNPPWENKYSVMATFDEAPAVSPGNGQEVRIAGVNVGDIRSASVSKSGEAVLELRIEDKYPVYDNARVVLRPKSPLNDMYVEVNPGTPDGKKLSDGDVLPVANSVAPVQVDEVLSHLDENAQAGLTSLLAESDVALANAPTELPKGLTATDEVLKKLKPVMDQLDARREKLARLVTAMSEISTATGGNDKRLTRLATSLQKTLGTVAKQDGSLDASLAQLPELSTELRRASTSVAALIGQLDPTLDDVRDASDELPDALSRFDESVDELDGFLDDARPVVNKAKPVAADLKPASYDLRRLIGDLRPITKDLQPLTKGLLPYLDDLSAFVYNTNSVGSLRDANRGILRGQFSIAPESIPVKLKSSLQKGR</sequence>
<reference evidence="3 4" key="1">
    <citation type="submission" date="2019-06" db="EMBL/GenBank/DDBJ databases">
        <title>Aeromicrobium sp. nov., isolated from a maize field.</title>
        <authorList>
            <person name="Lin S.-Y."/>
            <person name="Tsai C.-F."/>
            <person name="Young C.-C."/>
        </authorList>
    </citation>
    <scope>NUCLEOTIDE SEQUENCE [LARGE SCALE GENOMIC DNA]</scope>
    <source>
        <strain evidence="3 4">CC-CFT486</strain>
    </source>
</reference>
<feature type="transmembrane region" description="Helical" evidence="1">
    <location>
        <begin position="21"/>
        <end position="43"/>
    </location>
</feature>
<evidence type="ECO:0000259" key="2">
    <source>
        <dbReference type="Pfam" id="PF02470"/>
    </source>
</evidence>
<dbReference type="Pfam" id="PF02470">
    <property type="entry name" value="MlaD"/>
    <property type="match status" value="1"/>
</dbReference>
<dbReference type="PANTHER" id="PTHR33371:SF4">
    <property type="entry name" value="INTERMEMBRANE PHOSPHOLIPID TRANSPORT SYSTEM BINDING PROTEIN MLAD"/>
    <property type="match status" value="1"/>
</dbReference>
<keyword evidence="1" id="KW-0812">Transmembrane</keyword>
<dbReference type="RefSeq" id="WP_147686234.1">
    <property type="nucleotide sequence ID" value="NZ_VDUX01000004.1"/>
</dbReference>
<organism evidence="3 4">
    <name type="scientific">Aeromicrobium terrae</name>
    <dbReference type="NCBI Taxonomy" id="2498846"/>
    <lineage>
        <taxon>Bacteria</taxon>
        <taxon>Bacillati</taxon>
        <taxon>Actinomycetota</taxon>
        <taxon>Actinomycetes</taxon>
        <taxon>Propionibacteriales</taxon>
        <taxon>Nocardioidaceae</taxon>
        <taxon>Aeromicrobium</taxon>
    </lineage>
</organism>
<gene>
    <name evidence="3" type="ORF">FHP06_09730</name>
</gene>
<dbReference type="AlphaFoldDB" id="A0A5C8NHT8"/>
<dbReference type="EMBL" id="VDUX01000004">
    <property type="protein sequence ID" value="TXL60700.1"/>
    <property type="molecule type" value="Genomic_DNA"/>
</dbReference>
<name>A0A5C8NHT8_9ACTN</name>
<feature type="domain" description="Mce/MlaD" evidence="2">
    <location>
        <begin position="55"/>
        <end position="133"/>
    </location>
</feature>
<keyword evidence="1" id="KW-1133">Transmembrane helix</keyword>